<dbReference type="SUPFAM" id="SSF88723">
    <property type="entry name" value="PIN domain-like"/>
    <property type="match status" value="1"/>
</dbReference>
<keyword evidence="3 5" id="KW-0479">Metal-binding</keyword>
<dbReference type="AlphaFoldDB" id="A0A977KA68"/>
<dbReference type="EC" id="3.1.-.-" evidence="5"/>
<dbReference type="GO" id="GO:0090729">
    <property type="term" value="F:toxin activity"/>
    <property type="evidence" value="ECO:0007669"/>
    <property type="project" value="UniProtKB-KW"/>
</dbReference>
<keyword evidence="5" id="KW-0460">Magnesium</keyword>
<protein>
    <recommendedName>
        <fullName evidence="5">Ribonuclease VapC</fullName>
        <shortName evidence="5">RNase VapC</shortName>
        <ecNumber evidence="5">3.1.-.-</ecNumber>
    </recommendedName>
    <alternativeName>
        <fullName evidence="5">Putative toxin VapC</fullName>
    </alternativeName>
</protein>
<evidence type="ECO:0000256" key="2">
    <source>
        <dbReference type="ARBA" id="ARBA00022722"/>
    </source>
</evidence>
<evidence type="ECO:0000256" key="5">
    <source>
        <dbReference type="HAMAP-Rule" id="MF_00265"/>
    </source>
</evidence>
<dbReference type="Pfam" id="PF01850">
    <property type="entry name" value="PIN"/>
    <property type="match status" value="1"/>
</dbReference>
<dbReference type="InterPro" id="IPR052106">
    <property type="entry name" value="PINc/VapC_TA"/>
</dbReference>
<evidence type="ECO:0000256" key="4">
    <source>
        <dbReference type="ARBA" id="ARBA00022801"/>
    </source>
</evidence>
<sequence>MRIFIDTNLFVYVLLGSDEHERCYEELVSDYSLVTDVLVLDELVWVSKRKYSVPYSISLDFIDNLILPFVNVLQLGEGSWKRARDLMLKYNLKPSDALHVGLMMEEGIEIIVSEDKEFDKVEGVRRKVQSTIRVVSQS</sequence>
<dbReference type="KEGG" id="ipc:IPA_02250"/>
<dbReference type="InterPro" id="IPR022907">
    <property type="entry name" value="VapC_family"/>
</dbReference>
<dbReference type="EMBL" id="CP006868">
    <property type="protein sequence ID" value="UXD21283.1"/>
    <property type="molecule type" value="Genomic_DNA"/>
</dbReference>
<dbReference type="InterPro" id="IPR029060">
    <property type="entry name" value="PIN-like_dom_sf"/>
</dbReference>
<evidence type="ECO:0000259" key="6">
    <source>
        <dbReference type="SMART" id="SM00670"/>
    </source>
</evidence>
<dbReference type="GO" id="GO:0000287">
    <property type="term" value="F:magnesium ion binding"/>
    <property type="evidence" value="ECO:0007669"/>
    <property type="project" value="UniProtKB-UniRule"/>
</dbReference>
<gene>
    <name evidence="5" type="primary">vapC</name>
    <name evidence="7" type="ORF">IPA_02250</name>
</gene>
<organism evidence="7 8">
    <name type="scientific">Ignicoccus pacificus DSM 13166</name>
    <dbReference type="NCBI Taxonomy" id="940294"/>
    <lineage>
        <taxon>Archaea</taxon>
        <taxon>Thermoproteota</taxon>
        <taxon>Thermoprotei</taxon>
        <taxon>Desulfurococcales</taxon>
        <taxon>Desulfurococcaceae</taxon>
        <taxon>Ignicoccus</taxon>
    </lineage>
</organism>
<keyword evidence="5" id="KW-0800">Toxin</keyword>
<feature type="binding site" evidence="5">
    <location>
        <position position="96"/>
    </location>
    <ligand>
        <name>Mg(2+)</name>
        <dbReference type="ChEBI" id="CHEBI:18420"/>
    </ligand>
</feature>
<comment type="similarity">
    <text evidence="5">Belongs to the PINc/VapC protein family.</text>
</comment>
<name>A0A977KA68_9CREN</name>
<dbReference type="GO" id="GO:0016787">
    <property type="term" value="F:hydrolase activity"/>
    <property type="evidence" value="ECO:0007669"/>
    <property type="project" value="UniProtKB-KW"/>
</dbReference>
<dbReference type="GO" id="GO:0004540">
    <property type="term" value="F:RNA nuclease activity"/>
    <property type="evidence" value="ECO:0007669"/>
    <property type="project" value="InterPro"/>
</dbReference>
<keyword evidence="8" id="KW-1185">Reference proteome</keyword>
<evidence type="ECO:0000256" key="1">
    <source>
        <dbReference type="ARBA" id="ARBA00022649"/>
    </source>
</evidence>
<dbReference type="CDD" id="cd09854">
    <property type="entry name" value="PIN_VapC-like"/>
    <property type="match status" value="1"/>
</dbReference>
<feature type="binding site" evidence="5">
    <location>
        <position position="6"/>
    </location>
    <ligand>
        <name>Mg(2+)</name>
        <dbReference type="ChEBI" id="CHEBI:18420"/>
    </ligand>
</feature>
<dbReference type="Gene3D" id="3.40.50.1010">
    <property type="entry name" value="5'-nuclease"/>
    <property type="match status" value="1"/>
</dbReference>
<accession>A0A977KA68</accession>
<evidence type="ECO:0000313" key="7">
    <source>
        <dbReference type="EMBL" id="UXD21283.1"/>
    </source>
</evidence>
<dbReference type="Proteomes" id="UP001063698">
    <property type="component" value="Chromosome"/>
</dbReference>
<comment type="function">
    <text evidence="5">Toxic component of a toxin-antitoxin (TA) system. An RNase.</text>
</comment>
<dbReference type="HAMAP" id="MF_00265">
    <property type="entry name" value="VapC_Nob1"/>
    <property type="match status" value="1"/>
</dbReference>
<proteinExistence type="inferred from homology"/>
<keyword evidence="4 5" id="KW-0378">Hydrolase</keyword>
<evidence type="ECO:0000313" key="8">
    <source>
        <dbReference type="Proteomes" id="UP001063698"/>
    </source>
</evidence>
<dbReference type="PANTHER" id="PTHR38826">
    <property type="entry name" value="RIBONUCLEASE VAPC13"/>
    <property type="match status" value="1"/>
</dbReference>
<dbReference type="InterPro" id="IPR002716">
    <property type="entry name" value="PIN_dom"/>
</dbReference>
<dbReference type="PANTHER" id="PTHR38826:SF5">
    <property type="entry name" value="RIBONUCLEASE VAPC13"/>
    <property type="match status" value="1"/>
</dbReference>
<reference evidence="7" key="1">
    <citation type="submission" date="2013-11" db="EMBL/GenBank/DDBJ databases">
        <title>Comparative genomics of Ignicoccus.</title>
        <authorList>
            <person name="Podar M."/>
        </authorList>
    </citation>
    <scope>NUCLEOTIDE SEQUENCE</scope>
    <source>
        <strain evidence="7">DSM 13166</strain>
    </source>
</reference>
<keyword evidence="2 5" id="KW-0540">Nuclease</keyword>
<feature type="domain" description="PIN" evidence="6">
    <location>
        <begin position="1"/>
        <end position="120"/>
    </location>
</feature>
<keyword evidence="1 5" id="KW-1277">Toxin-antitoxin system</keyword>
<dbReference type="SMART" id="SM00670">
    <property type="entry name" value="PINc"/>
    <property type="match status" value="1"/>
</dbReference>
<comment type="cofactor">
    <cofactor evidence="5">
        <name>Mg(2+)</name>
        <dbReference type="ChEBI" id="CHEBI:18420"/>
    </cofactor>
</comment>
<evidence type="ECO:0000256" key="3">
    <source>
        <dbReference type="ARBA" id="ARBA00022723"/>
    </source>
</evidence>